<dbReference type="GO" id="GO:0009705">
    <property type="term" value="C:plant-type vacuole membrane"/>
    <property type="evidence" value="ECO:0007669"/>
    <property type="project" value="TreeGrafter"/>
</dbReference>
<evidence type="ECO:0000256" key="11">
    <source>
        <dbReference type="SAM" id="Phobius"/>
    </source>
</evidence>
<dbReference type="GO" id="GO:0005886">
    <property type="term" value="C:plasma membrane"/>
    <property type="evidence" value="ECO:0007669"/>
    <property type="project" value="TreeGrafter"/>
</dbReference>
<comment type="subcellular location">
    <subcellularLocation>
        <location evidence="1">Membrane</location>
        <topology evidence="1">Multi-pass membrane protein</topology>
    </subcellularLocation>
</comment>
<dbReference type="PROSITE" id="PS00018">
    <property type="entry name" value="EF_HAND_1"/>
    <property type="match status" value="1"/>
</dbReference>
<dbReference type="InterPro" id="IPR018247">
    <property type="entry name" value="EF_Hand_1_Ca_BS"/>
</dbReference>
<evidence type="ECO:0000256" key="10">
    <source>
        <dbReference type="SAM" id="MobiDB-lite"/>
    </source>
</evidence>
<evidence type="ECO:0000256" key="2">
    <source>
        <dbReference type="ARBA" id="ARBA00010159"/>
    </source>
</evidence>
<dbReference type="EMBL" id="JAWXYG010000011">
    <property type="protein sequence ID" value="KAK4259133.1"/>
    <property type="molecule type" value="Genomic_DNA"/>
</dbReference>
<feature type="transmembrane region" description="Helical" evidence="11">
    <location>
        <begin position="254"/>
        <end position="274"/>
    </location>
</feature>
<evidence type="ECO:0000256" key="3">
    <source>
        <dbReference type="ARBA" id="ARBA00022448"/>
    </source>
</evidence>
<evidence type="ECO:0000313" key="14">
    <source>
        <dbReference type="Proteomes" id="UP001293593"/>
    </source>
</evidence>
<dbReference type="PRINTS" id="PR01333">
    <property type="entry name" value="2POREKCHANEL"/>
</dbReference>
<dbReference type="InterPro" id="IPR011992">
    <property type="entry name" value="EF-hand-dom_pair"/>
</dbReference>
<evidence type="ECO:0000256" key="5">
    <source>
        <dbReference type="ARBA" id="ARBA00022837"/>
    </source>
</evidence>
<dbReference type="SUPFAM" id="SSF81324">
    <property type="entry name" value="Voltage-gated potassium channels"/>
    <property type="match status" value="2"/>
</dbReference>
<comment type="similarity">
    <text evidence="2">Belongs to the two pore domain potassium channel (TC 1.A.1.7) family.</text>
</comment>
<keyword evidence="4 11" id="KW-0812">Transmembrane</keyword>
<feature type="transmembrane region" description="Helical" evidence="11">
    <location>
        <begin position="111"/>
        <end position="130"/>
    </location>
</feature>
<keyword evidence="9" id="KW-0407">Ion channel</keyword>
<dbReference type="Pfam" id="PF07885">
    <property type="entry name" value="Ion_trans_2"/>
    <property type="match status" value="2"/>
</dbReference>
<dbReference type="PROSITE" id="PS50222">
    <property type="entry name" value="EF_HAND_2"/>
    <property type="match status" value="1"/>
</dbReference>
<protein>
    <recommendedName>
        <fullName evidence="12">EF-hand domain-containing protein</fullName>
    </recommendedName>
</protein>
<keyword evidence="6 11" id="KW-1133">Transmembrane helix</keyword>
<evidence type="ECO:0000256" key="1">
    <source>
        <dbReference type="ARBA" id="ARBA00004141"/>
    </source>
</evidence>
<dbReference type="GO" id="GO:0005509">
    <property type="term" value="F:calcium ion binding"/>
    <property type="evidence" value="ECO:0007669"/>
    <property type="project" value="InterPro"/>
</dbReference>
<dbReference type="GO" id="GO:0022841">
    <property type="term" value="F:potassium ion leak channel activity"/>
    <property type="evidence" value="ECO:0007669"/>
    <property type="project" value="TreeGrafter"/>
</dbReference>
<dbReference type="InterPro" id="IPR003280">
    <property type="entry name" value="2pore_dom_K_chnl"/>
</dbReference>
<feature type="transmembrane region" description="Helical" evidence="11">
    <location>
        <begin position="78"/>
        <end position="99"/>
    </location>
</feature>
<accession>A0AAE1MEA8</accession>
<feature type="transmembrane region" description="Helical" evidence="11">
    <location>
        <begin position="136"/>
        <end position="156"/>
    </location>
</feature>
<keyword evidence="14" id="KW-1185">Reference proteome</keyword>
<dbReference type="PANTHER" id="PTHR11003">
    <property type="entry name" value="POTASSIUM CHANNEL, SUBFAMILY K"/>
    <property type="match status" value="1"/>
</dbReference>
<feature type="region of interest" description="Disordered" evidence="10">
    <location>
        <begin position="34"/>
        <end position="69"/>
    </location>
</feature>
<keyword evidence="8 11" id="KW-0472">Membrane</keyword>
<evidence type="ECO:0000256" key="7">
    <source>
        <dbReference type="ARBA" id="ARBA00023065"/>
    </source>
</evidence>
<evidence type="ECO:0000256" key="8">
    <source>
        <dbReference type="ARBA" id="ARBA00023136"/>
    </source>
</evidence>
<reference evidence="13" key="1">
    <citation type="submission" date="2023-10" db="EMBL/GenBank/DDBJ databases">
        <title>Chromosome-level genome of the transformable northern wattle, Acacia crassicarpa.</title>
        <authorList>
            <person name="Massaro I."/>
            <person name="Sinha N.R."/>
            <person name="Poethig S."/>
            <person name="Leichty A.R."/>
        </authorList>
    </citation>
    <scope>NUCLEOTIDE SEQUENCE</scope>
    <source>
        <strain evidence="13">Acra3RX</strain>
        <tissue evidence="13">Leaf</tissue>
    </source>
</reference>
<dbReference type="Proteomes" id="UP001293593">
    <property type="component" value="Unassembled WGS sequence"/>
</dbReference>
<dbReference type="GO" id="GO:0030322">
    <property type="term" value="P:stabilization of membrane potential"/>
    <property type="evidence" value="ECO:0007669"/>
    <property type="project" value="TreeGrafter"/>
</dbReference>
<dbReference type="AlphaFoldDB" id="A0AAE1MEA8"/>
<feature type="domain" description="EF-hand" evidence="12">
    <location>
        <begin position="329"/>
        <end position="354"/>
    </location>
</feature>
<keyword evidence="3" id="KW-0813">Transport</keyword>
<feature type="transmembrane region" description="Helical" evidence="11">
    <location>
        <begin position="199"/>
        <end position="219"/>
    </location>
</feature>
<keyword evidence="5" id="KW-0106">Calcium</keyword>
<evidence type="ECO:0000259" key="12">
    <source>
        <dbReference type="PROSITE" id="PS50222"/>
    </source>
</evidence>
<evidence type="ECO:0000256" key="4">
    <source>
        <dbReference type="ARBA" id="ARBA00022692"/>
    </source>
</evidence>
<gene>
    <name evidence="13" type="ORF">QN277_005500</name>
</gene>
<dbReference type="InterPro" id="IPR002048">
    <property type="entry name" value="EF_hand_dom"/>
</dbReference>
<evidence type="ECO:0000313" key="13">
    <source>
        <dbReference type="EMBL" id="KAK4259133.1"/>
    </source>
</evidence>
<dbReference type="SUPFAM" id="SSF47473">
    <property type="entry name" value="EF-hand"/>
    <property type="match status" value="1"/>
</dbReference>
<name>A0AAE1MEA8_9FABA</name>
<sequence>MGDHHEIQQKPEQEPLLRIHTSYLNEKMNDLQRRRRLNRHGKGSSSGNNNINNEEEEENTIHQNPPPLSNLDPEQFKSMKLVLCLTAYLGFGTLIFFLIRHQIKGIETNGFLDALYFCVVTMTTVGYGDLVPNSKLAKLFACVYVFTGMALVGIIMSKAADYFLEKQEILFARAIHVGENVSLSELLEEVEAHKVKYKFFTASAVLVVLMIVGTVFLCLVENLEIVDAFYCVCSTVTTLGYGDKSFSTSIGRGFAVFWILSSTVCLAQFFYYLAELYTEGRQKSLVRTVLSRKLVRSDLEAADLDHDNVVSAGEFIVYKLKEMGRISQQDISIVMEAFRKLDFDKSGTLTEADL</sequence>
<evidence type="ECO:0000256" key="6">
    <source>
        <dbReference type="ARBA" id="ARBA00022989"/>
    </source>
</evidence>
<organism evidence="13 14">
    <name type="scientific">Acacia crassicarpa</name>
    <name type="common">northern wattle</name>
    <dbReference type="NCBI Taxonomy" id="499986"/>
    <lineage>
        <taxon>Eukaryota</taxon>
        <taxon>Viridiplantae</taxon>
        <taxon>Streptophyta</taxon>
        <taxon>Embryophyta</taxon>
        <taxon>Tracheophyta</taxon>
        <taxon>Spermatophyta</taxon>
        <taxon>Magnoliopsida</taxon>
        <taxon>eudicotyledons</taxon>
        <taxon>Gunneridae</taxon>
        <taxon>Pentapetalae</taxon>
        <taxon>rosids</taxon>
        <taxon>fabids</taxon>
        <taxon>Fabales</taxon>
        <taxon>Fabaceae</taxon>
        <taxon>Caesalpinioideae</taxon>
        <taxon>mimosoid clade</taxon>
        <taxon>Acacieae</taxon>
        <taxon>Acacia</taxon>
    </lineage>
</organism>
<comment type="caution">
    <text evidence="13">The sequence shown here is derived from an EMBL/GenBank/DDBJ whole genome shotgun (WGS) entry which is preliminary data.</text>
</comment>
<dbReference type="GO" id="GO:0015271">
    <property type="term" value="F:outward rectifier potassium channel activity"/>
    <property type="evidence" value="ECO:0007669"/>
    <property type="project" value="TreeGrafter"/>
</dbReference>
<proteinExistence type="inferred from homology"/>
<dbReference type="Gene3D" id="1.10.287.70">
    <property type="match status" value="2"/>
</dbReference>
<dbReference type="PANTHER" id="PTHR11003:SF271">
    <property type="entry name" value="TWO-PORE POTASSIUM CHANNEL 1-LIKE"/>
    <property type="match status" value="1"/>
</dbReference>
<evidence type="ECO:0000256" key="9">
    <source>
        <dbReference type="ARBA" id="ARBA00023303"/>
    </source>
</evidence>
<keyword evidence="7" id="KW-0406">Ion transport</keyword>
<dbReference type="InterPro" id="IPR013099">
    <property type="entry name" value="K_chnl_dom"/>
</dbReference>
<dbReference type="Gene3D" id="1.10.238.10">
    <property type="entry name" value="EF-hand"/>
    <property type="match status" value="1"/>
</dbReference>